<feature type="transmembrane region" description="Helical" evidence="1">
    <location>
        <begin position="69"/>
        <end position="89"/>
    </location>
</feature>
<proteinExistence type="predicted"/>
<keyword evidence="1" id="KW-1133">Transmembrane helix</keyword>
<sequence>MAPGEYPEWQIAACVVTLCLACGSLGVRLINSNTELVLSSLMAGLGFAVAFTLGAGFPEVTSQDGIGQLLCFIGVGAGTFVINLGVWVVRSYIWKWRQQRSRGPASSPR</sequence>
<keyword evidence="1" id="KW-0472">Membrane</keyword>
<reference evidence="2 3" key="1">
    <citation type="submission" date="2020-11" db="EMBL/GenBank/DDBJ databases">
        <title>Corynebacterium sp. ZJ-599.</title>
        <authorList>
            <person name="Zhou J."/>
        </authorList>
    </citation>
    <scope>NUCLEOTIDE SEQUENCE [LARGE SCALE GENOMIC DNA]</scope>
    <source>
        <strain evidence="2 3">ZJ-599</strain>
    </source>
</reference>
<name>A0A7T0KFS7_9CORY</name>
<feature type="transmembrane region" description="Helical" evidence="1">
    <location>
        <begin position="36"/>
        <end position="57"/>
    </location>
</feature>
<keyword evidence="1" id="KW-0812">Transmembrane</keyword>
<dbReference type="Proteomes" id="UP000594681">
    <property type="component" value="Chromosome"/>
</dbReference>
<keyword evidence="3" id="KW-1185">Reference proteome</keyword>
<evidence type="ECO:0000313" key="3">
    <source>
        <dbReference type="Proteomes" id="UP000594681"/>
    </source>
</evidence>
<evidence type="ECO:0000313" key="2">
    <source>
        <dbReference type="EMBL" id="QPK79284.1"/>
    </source>
</evidence>
<dbReference type="EMBL" id="CP064954">
    <property type="protein sequence ID" value="QPK79284.1"/>
    <property type="molecule type" value="Genomic_DNA"/>
</dbReference>
<evidence type="ECO:0000256" key="1">
    <source>
        <dbReference type="SAM" id="Phobius"/>
    </source>
</evidence>
<dbReference type="AlphaFoldDB" id="A0A7T0KFS7"/>
<dbReference type="RefSeq" id="WP_165011183.1">
    <property type="nucleotide sequence ID" value="NZ_CP064954.1"/>
</dbReference>
<organism evidence="2 3">
    <name type="scientific">Corynebacterium lizhenjunii</name>
    <dbReference type="NCBI Taxonomy" id="2709394"/>
    <lineage>
        <taxon>Bacteria</taxon>
        <taxon>Bacillati</taxon>
        <taxon>Actinomycetota</taxon>
        <taxon>Actinomycetes</taxon>
        <taxon>Mycobacteriales</taxon>
        <taxon>Corynebacteriaceae</taxon>
        <taxon>Corynebacterium</taxon>
    </lineage>
</organism>
<accession>A0A7T0KFS7</accession>
<protein>
    <submittedName>
        <fullName evidence="2">Uncharacterized protein</fullName>
    </submittedName>
</protein>
<gene>
    <name evidence="2" type="ORF">G7Y31_00700</name>
</gene>
<dbReference type="KEGG" id="cliz:G7Y31_00700"/>